<evidence type="ECO:0000313" key="2">
    <source>
        <dbReference type="EMBL" id="TNC73789.1"/>
    </source>
</evidence>
<comment type="caution">
    <text evidence="2">The sequence shown here is derived from an EMBL/GenBank/DDBJ whole genome shotgun (WGS) entry which is preliminary data.</text>
</comment>
<proteinExistence type="predicted"/>
<dbReference type="Pfam" id="PF11011">
    <property type="entry name" value="DUF2849"/>
    <property type="match status" value="1"/>
</dbReference>
<dbReference type="Proteomes" id="UP000305709">
    <property type="component" value="Unassembled WGS sequence"/>
</dbReference>
<accession>A0A5C4NN35</accession>
<sequence>MSRRFTPKVVSANHLIEGDAVWLTEDDRWTRDIAQAELIEDEAVAQLRLLFAKSQPAVVVGPDLVDAVKGADGGPVPTHFREAFRTHGPTNYLHGKRAEGLTPRGKIPGNETLSNV</sequence>
<organism evidence="2 3">
    <name type="scientific">Rubellimicrobium roseum</name>
    <dbReference type="NCBI Taxonomy" id="687525"/>
    <lineage>
        <taxon>Bacteria</taxon>
        <taxon>Pseudomonadati</taxon>
        <taxon>Pseudomonadota</taxon>
        <taxon>Alphaproteobacteria</taxon>
        <taxon>Rhodobacterales</taxon>
        <taxon>Roseobacteraceae</taxon>
        <taxon>Rubellimicrobium</taxon>
    </lineage>
</organism>
<protein>
    <submittedName>
        <fullName evidence="2">DUF2849 domain-containing protein</fullName>
    </submittedName>
</protein>
<dbReference type="OrthoDB" id="5738806at2"/>
<gene>
    <name evidence="2" type="ORF">FHG71_04750</name>
</gene>
<dbReference type="InterPro" id="IPR021270">
    <property type="entry name" value="DUF2849"/>
</dbReference>
<reference evidence="2 3" key="1">
    <citation type="submission" date="2019-06" db="EMBL/GenBank/DDBJ databases">
        <authorList>
            <person name="Jiang L."/>
        </authorList>
    </citation>
    <scope>NUCLEOTIDE SEQUENCE [LARGE SCALE GENOMIC DNA]</scope>
    <source>
        <strain evidence="2 3">YIM 48858</strain>
    </source>
</reference>
<keyword evidence="3" id="KW-1185">Reference proteome</keyword>
<evidence type="ECO:0000256" key="1">
    <source>
        <dbReference type="SAM" id="MobiDB-lite"/>
    </source>
</evidence>
<name>A0A5C4NN35_9RHOB</name>
<dbReference type="EMBL" id="VDFV01000003">
    <property type="protein sequence ID" value="TNC73789.1"/>
    <property type="molecule type" value="Genomic_DNA"/>
</dbReference>
<dbReference type="RefSeq" id="WP_139080472.1">
    <property type="nucleotide sequence ID" value="NZ_VDFV01000003.1"/>
</dbReference>
<feature type="region of interest" description="Disordered" evidence="1">
    <location>
        <begin position="88"/>
        <end position="116"/>
    </location>
</feature>
<evidence type="ECO:0000313" key="3">
    <source>
        <dbReference type="Proteomes" id="UP000305709"/>
    </source>
</evidence>
<dbReference type="AlphaFoldDB" id="A0A5C4NN35"/>